<dbReference type="InterPro" id="IPR009056">
    <property type="entry name" value="Cyt_c-like_dom"/>
</dbReference>
<dbReference type="PANTHER" id="PTHR19328:SF75">
    <property type="entry name" value="ALDOSE SUGAR DEHYDROGENASE YLII"/>
    <property type="match status" value="1"/>
</dbReference>
<evidence type="ECO:0000259" key="5">
    <source>
        <dbReference type="PROSITE" id="PS51007"/>
    </source>
</evidence>
<dbReference type="SUPFAM" id="SSF46626">
    <property type="entry name" value="Cytochrome c"/>
    <property type="match status" value="1"/>
</dbReference>
<gene>
    <name evidence="6" type="ordered locus">Pedsa_1733</name>
</gene>
<dbReference type="OrthoDB" id="9770043at2"/>
<keyword evidence="1 4" id="KW-0349">Heme</keyword>
<dbReference type="AlphaFoldDB" id="F0S7N0"/>
<dbReference type="GO" id="GO:0020037">
    <property type="term" value="F:heme binding"/>
    <property type="evidence" value="ECO:0007669"/>
    <property type="project" value="InterPro"/>
</dbReference>
<evidence type="ECO:0000256" key="4">
    <source>
        <dbReference type="PROSITE-ProRule" id="PRU00433"/>
    </source>
</evidence>
<dbReference type="Pfam" id="PF07995">
    <property type="entry name" value="GSDH"/>
    <property type="match status" value="1"/>
</dbReference>
<evidence type="ECO:0000313" key="7">
    <source>
        <dbReference type="Proteomes" id="UP000000310"/>
    </source>
</evidence>
<accession>F0S7N0</accession>
<dbReference type="Gene3D" id="1.10.760.10">
    <property type="entry name" value="Cytochrome c-like domain"/>
    <property type="match status" value="1"/>
</dbReference>
<organism evidence="6 7">
    <name type="scientific">Pseudopedobacter saltans (strain ATCC 51119 / DSM 12145 / JCM 21818 / CCUG 39354 / LMG 10337 / NBRC 100064 / NCIMB 13643)</name>
    <name type="common">Pedobacter saltans</name>
    <dbReference type="NCBI Taxonomy" id="762903"/>
    <lineage>
        <taxon>Bacteria</taxon>
        <taxon>Pseudomonadati</taxon>
        <taxon>Bacteroidota</taxon>
        <taxon>Sphingobacteriia</taxon>
        <taxon>Sphingobacteriales</taxon>
        <taxon>Sphingobacteriaceae</taxon>
        <taxon>Pseudopedobacter</taxon>
    </lineage>
</organism>
<dbReference type="RefSeq" id="WP_013632781.1">
    <property type="nucleotide sequence ID" value="NC_015177.1"/>
</dbReference>
<feature type="domain" description="Cytochrome c" evidence="5">
    <location>
        <begin position="24"/>
        <end position="110"/>
    </location>
</feature>
<dbReference type="Proteomes" id="UP000000310">
    <property type="component" value="Chromosome"/>
</dbReference>
<dbReference type="Pfam" id="PF13442">
    <property type="entry name" value="Cytochrome_CBB3"/>
    <property type="match status" value="1"/>
</dbReference>
<dbReference type="EMBL" id="CP002545">
    <property type="protein sequence ID" value="ADY52290.1"/>
    <property type="molecule type" value="Genomic_DNA"/>
</dbReference>
<dbReference type="HOGENOM" id="CLU_012253_1_0_10"/>
<reference evidence="7" key="2">
    <citation type="submission" date="2011-02" db="EMBL/GenBank/DDBJ databases">
        <title>The complete genome of Pedobacter saltans DSM 12145.</title>
        <authorList>
            <consortium name="US DOE Joint Genome Institute (JGI-PGF)"/>
            <person name="Lucas S."/>
            <person name="Copeland A."/>
            <person name="Lapidus A."/>
            <person name="Bruce D."/>
            <person name="Goodwin L."/>
            <person name="Pitluck S."/>
            <person name="Kyrpides N."/>
            <person name="Mavromatis K."/>
            <person name="Pagani I."/>
            <person name="Ivanova N."/>
            <person name="Ovchinnikova G."/>
            <person name="Lu M."/>
            <person name="Detter J.C."/>
            <person name="Han C."/>
            <person name="Land M."/>
            <person name="Hauser L."/>
            <person name="Markowitz V."/>
            <person name="Cheng J.-F."/>
            <person name="Hugenholtz P."/>
            <person name="Woyke T."/>
            <person name="Wu D."/>
            <person name="Tindall B."/>
            <person name="Pomrenke H.G."/>
            <person name="Brambilla E."/>
            <person name="Klenk H.-P."/>
            <person name="Eisen J.A."/>
        </authorList>
    </citation>
    <scope>NUCLEOTIDE SEQUENCE [LARGE SCALE GENOMIC DNA]</scope>
    <source>
        <strain evidence="7">ATCC 51119 / DSM 12145 / JCM 21818 / LMG 10337 / NBRC 100064 / NCIMB 13643</strain>
    </source>
</reference>
<dbReference type="InterPro" id="IPR011041">
    <property type="entry name" value="Quinoprot_gluc/sorb_DH_b-prop"/>
</dbReference>
<name>F0S7N0_PSESL</name>
<keyword evidence="2 4" id="KW-0479">Metal-binding</keyword>
<dbReference type="STRING" id="762903.Pedsa_1733"/>
<keyword evidence="3 4" id="KW-0408">Iron</keyword>
<dbReference type="eggNOG" id="COG2133">
    <property type="taxonomic scope" value="Bacteria"/>
</dbReference>
<protein>
    <submittedName>
        <fullName evidence="6">Glucose sorbosone dehydrogenase</fullName>
    </submittedName>
</protein>
<dbReference type="InterPro" id="IPR012938">
    <property type="entry name" value="Glc/Sorbosone_DH"/>
</dbReference>
<dbReference type="InterPro" id="IPR036909">
    <property type="entry name" value="Cyt_c-like_dom_sf"/>
</dbReference>
<keyword evidence="7" id="KW-1185">Reference proteome</keyword>
<evidence type="ECO:0000256" key="1">
    <source>
        <dbReference type="ARBA" id="ARBA00022617"/>
    </source>
</evidence>
<dbReference type="PROSITE" id="PS51007">
    <property type="entry name" value="CYTC"/>
    <property type="match status" value="1"/>
</dbReference>
<proteinExistence type="predicted"/>
<dbReference type="eggNOG" id="COG2010">
    <property type="taxonomic scope" value="Bacteria"/>
</dbReference>
<sequence length="477" mass="53452">MWKQLSFISIGILAIGSLSFSPIEEKKESKNTFQDKSLNKAAIHFKTYCSGCHGEKMEAFADRKWKYGNSRENIFKSIKNGYEEGGMPSFKTAFKDGEIYALADYILKGIAGMDKYSGSDKPKSNIFQTEKLKIRLDTIYAGGNIPWSISFLPNGDILSTDRGGTLTRISKNKTNTKISGTPEVLAKGQGGLMEVLVHPDFEKNQTIYLSYSKPKQENGKTLVTTAVMKAKLVGNNLSEQKDIFIAEPYLTTQHHYGGKLAFGKDGYLYISVGERGREKENPQNLKRNSLGKIHRIKDDGSIVESNPFTRQTETPGSIYSYGHRNPQGLAFHPKTGALWSNEHGPRGGDELNIVQPGKNYGWPVISYGINYNGTPITNITHKEGMEQPQHYWIPSIATSGLTFVNSPIYKGWEDNALIGSLRFEYLNRCELKNNKVVHEEILFKNIGRLRDVRQGPDGYIYIAVENPGRIFKLVPVN</sequence>
<dbReference type="GO" id="GO:0009055">
    <property type="term" value="F:electron transfer activity"/>
    <property type="evidence" value="ECO:0007669"/>
    <property type="project" value="InterPro"/>
</dbReference>
<dbReference type="PANTHER" id="PTHR19328">
    <property type="entry name" value="HEDGEHOG-INTERACTING PROTEIN"/>
    <property type="match status" value="1"/>
</dbReference>
<evidence type="ECO:0000313" key="6">
    <source>
        <dbReference type="EMBL" id="ADY52290.1"/>
    </source>
</evidence>
<evidence type="ECO:0000256" key="2">
    <source>
        <dbReference type="ARBA" id="ARBA00022723"/>
    </source>
</evidence>
<dbReference type="SUPFAM" id="SSF50952">
    <property type="entry name" value="Soluble quinoprotein glucose dehydrogenase"/>
    <property type="match status" value="1"/>
</dbReference>
<dbReference type="KEGG" id="psn:Pedsa_1733"/>
<dbReference type="Gene3D" id="2.120.10.30">
    <property type="entry name" value="TolB, C-terminal domain"/>
    <property type="match status" value="1"/>
</dbReference>
<reference evidence="6 7" key="1">
    <citation type="journal article" date="2011" name="Stand. Genomic Sci.">
        <title>Complete genome sequence of the gliding, heparinolytic Pedobacter saltans type strain (113).</title>
        <authorList>
            <person name="Liolios K."/>
            <person name="Sikorski J."/>
            <person name="Lu M."/>
            <person name="Nolan M."/>
            <person name="Lapidus A."/>
            <person name="Lucas S."/>
            <person name="Hammon N."/>
            <person name="Deshpande S."/>
            <person name="Cheng J.F."/>
            <person name="Tapia R."/>
            <person name="Han C."/>
            <person name="Goodwin L."/>
            <person name="Pitluck S."/>
            <person name="Huntemann M."/>
            <person name="Ivanova N."/>
            <person name="Pagani I."/>
            <person name="Mavromatis K."/>
            <person name="Ovchinikova G."/>
            <person name="Pati A."/>
            <person name="Chen A."/>
            <person name="Palaniappan K."/>
            <person name="Land M."/>
            <person name="Hauser L."/>
            <person name="Brambilla E.M."/>
            <person name="Kotsyurbenko O."/>
            <person name="Rohde M."/>
            <person name="Tindall B.J."/>
            <person name="Abt B."/>
            <person name="Goker M."/>
            <person name="Detter J.C."/>
            <person name="Woyke T."/>
            <person name="Bristow J."/>
            <person name="Eisen J.A."/>
            <person name="Markowitz V."/>
            <person name="Hugenholtz P."/>
            <person name="Klenk H.P."/>
            <person name="Kyrpides N.C."/>
        </authorList>
    </citation>
    <scope>NUCLEOTIDE SEQUENCE [LARGE SCALE GENOMIC DNA]</scope>
    <source>
        <strain evidence="7">ATCC 51119 / DSM 12145 / JCM 21818 / LMG 10337 / NBRC 100064 / NCIMB 13643</strain>
    </source>
</reference>
<dbReference type="InterPro" id="IPR011042">
    <property type="entry name" value="6-blade_b-propeller_TolB-like"/>
</dbReference>
<dbReference type="GO" id="GO:0046872">
    <property type="term" value="F:metal ion binding"/>
    <property type="evidence" value="ECO:0007669"/>
    <property type="project" value="UniProtKB-KW"/>
</dbReference>
<evidence type="ECO:0000256" key="3">
    <source>
        <dbReference type="ARBA" id="ARBA00023004"/>
    </source>
</evidence>